<dbReference type="SUPFAM" id="SSF50685">
    <property type="entry name" value="Barwin-like endoglucanases"/>
    <property type="match status" value="1"/>
</dbReference>
<keyword evidence="1" id="KW-0732">Signal</keyword>
<dbReference type="GO" id="GO:0019867">
    <property type="term" value="C:outer membrane"/>
    <property type="evidence" value="ECO:0007669"/>
    <property type="project" value="InterPro"/>
</dbReference>
<dbReference type="InterPro" id="IPR007137">
    <property type="entry name" value="DUF348"/>
</dbReference>
<name>A0A1I2KHG6_9BACL</name>
<dbReference type="InterPro" id="IPR051933">
    <property type="entry name" value="Resuscitation_pf_RpfB"/>
</dbReference>
<dbReference type="GO" id="GO:0009254">
    <property type="term" value="P:peptidoglycan turnover"/>
    <property type="evidence" value="ECO:0007669"/>
    <property type="project" value="InterPro"/>
</dbReference>
<dbReference type="PROSITE" id="PS51109">
    <property type="entry name" value="G5"/>
    <property type="match status" value="1"/>
</dbReference>
<accession>A0A1I2KHG6</accession>
<dbReference type="Pfam" id="PF06725">
    <property type="entry name" value="3D"/>
    <property type="match status" value="1"/>
</dbReference>
<dbReference type="Pfam" id="PF07501">
    <property type="entry name" value="G5"/>
    <property type="match status" value="1"/>
</dbReference>
<protein>
    <submittedName>
        <fullName evidence="3">3D (Asp-Asp-Asp) domain-containing protein</fullName>
    </submittedName>
</protein>
<reference evidence="3 4" key="1">
    <citation type="submission" date="2016-10" db="EMBL/GenBank/DDBJ databases">
        <authorList>
            <person name="de Groot N.N."/>
        </authorList>
    </citation>
    <scope>NUCLEOTIDE SEQUENCE [LARGE SCALE GENOMIC DNA]</scope>
    <source>
        <strain evidence="3 4">DSM 44945</strain>
    </source>
</reference>
<gene>
    <name evidence="3" type="ORF">SAMN04488025_10247</name>
</gene>
<dbReference type="EMBL" id="FOOK01000002">
    <property type="protein sequence ID" value="SFF66472.1"/>
    <property type="molecule type" value="Genomic_DNA"/>
</dbReference>
<feature type="domain" description="G5" evidence="2">
    <location>
        <begin position="143"/>
        <end position="222"/>
    </location>
</feature>
<keyword evidence="4" id="KW-1185">Reference proteome</keyword>
<dbReference type="PANTHER" id="PTHR39160:SF4">
    <property type="entry name" value="RESUSCITATION-PROMOTING FACTOR RPFB"/>
    <property type="match status" value="1"/>
</dbReference>
<dbReference type="Gene3D" id="2.20.230.10">
    <property type="entry name" value="Resuscitation-promoting factor rpfb"/>
    <property type="match status" value="1"/>
</dbReference>
<dbReference type="PANTHER" id="PTHR39160">
    <property type="entry name" value="CELL WALL-BINDING PROTEIN YOCH"/>
    <property type="match status" value="1"/>
</dbReference>
<sequence>MRKIALIALGVIVLLLSGTLAVYAMRKEVTVSFTDKEKPVKLQVLGGTLAEALEGHGYNVDQLKKQYVPSVPWDQPLSDDSVIQLTCNCSVALEVGGKRLGTYKTKQLTVGDFLKERKVELNPWDEVNTPLDERIKNDMLIVVDRVEKRIKKEVETVPYKTVKKKDPQLASGEEKVEKEGKKGKRIYEVIVTYKNGKSIHTDKKMIEEIDPVDRVVKVGTGENVTTAADAPARAAAGSIAGYEYVRTMMAETTGYTHTGNRTATGTWPKRGTLAVDPRVIPLGTKIYIPGYGVGVAEDTGGAVKGNVIDLFFETRSEAIRWGRRHVTVYILKD</sequence>
<dbReference type="STRING" id="201973.SAMN04488025_10247"/>
<dbReference type="SMART" id="SM01208">
    <property type="entry name" value="G5"/>
    <property type="match status" value="1"/>
</dbReference>
<proteinExistence type="predicted"/>
<dbReference type="Proteomes" id="UP000198661">
    <property type="component" value="Unassembled WGS sequence"/>
</dbReference>
<evidence type="ECO:0000313" key="4">
    <source>
        <dbReference type="Proteomes" id="UP000198661"/>
    </source>
</evidence>
<dbReference type="AlphaFoldDB" id="A0A1I2KHG6"/>
<evidence type="ECO:0000313" key="3">
    <source>
        <dbReference type="EMBL" id="SFF66472.1"/>
    </source>
</evidence>
<dbReference type="CDD" id="cd22786">
    <property type="entry name" value="DPBB_YuiC-like"/>
    <property type="match status" value="1"/>
</dbReference>
<evidence type="ECO:0000259" key="2">
    <source>
        <dbReference type="PROSITE" id="PS51109"/>
    </source>
</evidence>
<dbReference type="RefSeq" id="WP_092035493.1">
    <property type="nucleotide sequence ID" value="NZ_FOOK01000002.1"/>
</dbReference>
<evidence type="ECO:0000256" key="1">
    <source>
        <dbReference type="ARBA" id="ARBA00022729"/>
    </source>
</evidence>
<dbReference type="OrthoDB" id="9798935at2"/>
<dbReference type="Gene3D" id="2.40.40.10">
    <property type="entry name" value="RlpA-like domain"/>
    <property type="match status" value="1"/>
</dbReference>
<dbReference type="GO" id="GO:0004553">
    <property type="term" value="F:hydrolase activity, hydrolyzing O-glycosyl compounds"/>
    <property type="evidence" value="ECO:0007669"/>
    <property type="project" value="InterPro"/>
</dbReference>
<dbReference type="Pfam" id="PF03990">
    <property type="entry name" value="DUF348"/>
    <property type="match status" value="1"/>
</dbReference>
<dbReference type="InterPro" id="IPR011098">
    <property type="entry name" value="G5_dom"/>
</dbReference>
<dbReference type="InterPro" id="IPR036908">
    <property type="entry name" value="RlpA-like_sf"/>
</dbReference>
<dbReference type="InterPro" id="IPR010611">
    <property type="entry name" value="3D_dom"/>
</dbReference>
<organism evidence="3 4">
    <name type="scientific">Planifilum fulgidum</name>
    <dbReference type="NCBI Taxonomy" id="201973"/>
    <lineage>
        <taxon>Bacteria</taxon>
        <taxon>Bacillati</taxon>
        <taxon>Bacillota</taxon>
        <taxon>Bacilli</taxon>
        <taxon>Bacillales</taxon>
        <taxon>Thermoactinomycetaceae</taxon>
        <taxon>Planifilum</taxon>
    </lineage>
</organism>